<dbReference type="Pfam" id="PF00664">
    <property type="entry name" value="ABC_membrane"/>
    <property type="match status" value="1"/>
</dbReference>
<dbReference type="Proteomes" id="UP000290495">
    <property type="component" value="Chromosome"/>
</dbReference>
<comment type="similarity">
    <text evidence="2">Belongs to the ABC transporter superfamily.</text>
</comment>
<dbReference type="GO" id="GO:0005886">
    <property type="term" value="C:plasma membrane"/>
    <property type="evidence" value="ECO:0007669"/>
    <property type="project" value="UniProtKB-SubCell"/>
</dbReference>
<keyword evidence="4" id="KW-1003">Cell membrane</keyword>
<dbReference type="PROSITE" id="PS00211">
    <property type="entry name" value="ABC_TRANSPORTER_1"/>
    <property type="match status" value="1"/>
</dbReference>
<dbReference type="InterPro" id="IPR039421">
    <property type="entry name" value="Type_1_exporter"/>
</dbReference>
<evidence type="ECO:0000259" key="11">
    <source>
        <dbReference type="PROSITE" id="PS50893"/>
    </source>
</evidence>
<evidence type="ECO:0000256" key="5">
    <source>
        <dbReference type="ARBA" id="ARBA00022692"/>
    </source>
</evidence>
<evidence type="ECO:0000313" key="13">
    <source>
        <dbReference type="EMBL" id="VEU69123.1"/>
    </source>
</evidence>
<dbReference type="RefSeq" id="WP_004795287.1">
    <property type="nucleotide sequence ID" value="NZ_LR215010.1"/>
</dbReference>
<dbReference type="Pfam" id="PF00005">
    <property type="entry name" value="ABC_tran"/>
    <property type="match status" value="1"/>
</dbReference>
<dbReference type="InterPro" id="IPR027417">
    <property type="entry name" value="P-loop_NTPase"/>
</dbReference>
<dbReference type="EMBL" id="LR215010">
    <property type="protein sequence ID" value="VEU69123.1"/>
    <property type="molecule type" value="Genomic_DNA"/>
</dbReference>
<dbReference type="PROSITE" id="PS50893">
    <property type="entry name" value="ABC_TRANSPORTER_2"/>
    <property type="match status" value="1"/>
</dbReference>
<feature type="transmembrane region" description="Helical" evidence="10">
    <location>
        <begin position="72"/>
        <end position="98"/>
    </location>
</feature>
<dbReference type="InterPro" id="IPR011527">
    <property type="entry name" value="ABC1_TM_dom"/>
</dbReference>
<dbReference type="SUPFAM" id="SSF52540">
    <property type="entry name" value="P-loop containing nucleoside triphosphate hydrolases"/>
    <property type="match status" value="1"/>
</dbReference>
<dbReference type="GO" id="GO:0005524">
    <property type="term" value="F:ATP binding"/>
    <property type="evidence" value="ECO:0007669"/>
    <property type="project" value="UniProtKB-KW"/>
</dbReference>
<dbReference type="InterPro" id="IPR003439">
    <property type="entry name" value="ABC_transporter-like_ATP-bd"/>
</dbReference>
<evidence type="ECO:0000259" key="12">
    <source>
        <dbReference type="PROSITE" id="PS50929"/>
    </source>
</evidence>
<evidence type="ECO:0000256" key="6">
    <source>
        <dbReference type="ARBA" id="ARBA00022741"/>
    </source>
</evidence>
<dbReference type="AlphaFoldDB" id="A0A449ARF4"/>
<proteinExistence type="inferred from homology"/>
<dbReference type="GO" id="GO:0016887">
    <property type="term" value="F:ATP hydrolysis activity"/>
    <property type="evidence" value="ECO:0007669"/>
    <property type="project" value="InterPro"/>
</dbReference>
<evidence type="ECO:0000256" key="10">
    <source>
        <dbReference type="SAM" id="Phobius"/>
    </source>
</evidence>
<dbReference type="PROSITE" id="PS50929">
    <property type="entry name" value="ABC_TM1F"/>
    <property type="match status" value="1"/>
</dbReference>
<dbReference type="EC" id="3.6.3.-" evidence="13"/>
<dbReference type="PANTHER" id="PTHR43394">
    <property type="entry name" value="ATP-DEPENDENT PERMEASE MDL1, MITOCHONDRIAL"/>
    <property type="match status" value="1"/>
</dbReference>
<reference evidence="13 14" key="1">
    <citation type="submission" date="2019-01" db="EMBL/GenBank/DDBJ databases">
        <authorList>
            <consortium name="Pathogen Informatics"/>
        </authorList>
    </citation>
    <scope>NUCLEOTIDE SEQUENCE [LARGE SCALE GENOMIC DNA]</scope>
    <source>
        <strain evidence="13 14">NCTC10146</strain>
    </source>
</reference>
<dbReference type="Gene3D" id="1.20.1560.10">
    <property type="entry name" value="ABC transporter type 1, transmembrane domain"/>
    <property type="match status" value="1"/>
</dbReference>
<dbReference type="InterPro" id="IPR017871">
    <property type="entry name" value="ABC_transporter-like_CS"/>
</dbReference>
<sequence length="596" mass="66881">MIKMFSILPTKIKLHFLLGILILVVNVGLIMLTPIFISQFLPLLINAKSEYQIEIFKIAIYTTDNFSNALTILISSTVGLIIGGAITSFLSLVIIIWAGENASNFYRDALYIKYQKLSLKDISHFSIESLMTRINDDVAVFWDFLVGATTALIKAPLFIVFGLTFALLTDLTLTWAIVAIVPLIIGSIIYILIKVMPLIIKGRTIIDANTKSVNEIIHGARLIKAYNLQDYQFEKFDQTNKNWLSNGIKIFNLFSISLPFFFFAVNLVVVFIFVGGYKLLADNPSQDVANLIAKLNTFIEYEFMMALGISMLGQFLGTFFRARVSSKRIIEVLDAKYDDLQVEHGESLPLNASEYNIEFKNFSYKYYESSESYALENINFEIGAGKTLGIIGPTGSGKSTLANILVNNMKYNIGNVKIANKEVNQINSNELHKQVGIVFQEASLYSGTIKSNLLFAKDDASNEEIEKAVETACAKEFINSFSDKYEHIVEQRGKNLSGGQKQRLSIARTLLTDPKILILDDTTSALDNITAKKVIKNISKNYNCTTVIISQKINSIRHADKILVLNNGKIIDSGTHEKLLETCEWYKDVYHNQLEQ</sequence>
<dbReference type="FunFam" id="3.40.50.300:FF:000221">
    <property type="entry name" value="Multidrug ABC transporter ATP-binding protein"/>
    <property type="match status" value="1"/>
</dbReference>
<evidence type="ECO:0000313" key="14">
    <source>
        <dbReference type="Proteomes" id="UP000290495"/>
    </source>
</evidence>
<keyword evidence="5 10" id="KW-0812">Transmembrane</keyword>
<evidence type="ECO:0000256" key="2">
    <source>
        <dbReference type="ARBA" id="ARBA00005417"/>
    </source>
</evidence>
<feature type="transmembrane region" description="Helical" evidence="10">
    <location>
        <begin position="250"/>
        <end position="274"/>
    </location>
</feature>
<keyword evidence="8 10" id="KW-1133">Transmembrane helix</keyword>
<feature type="transmembrane region" description="Helical" evidence="10">
    <location>
        <begin position="173"/>
        <end position="193"/>
    </location>
</feature>
<dbReference type="PANTHER" id="PTHR43394:SF1">
    <property type="entry name" value="ATP-BINDING CASSETTE SUB-FAMILY B MEMBER 10, MITOCHONDRIAL"/>
    <property type="match status" value="1"/>
</dbReference>
<dbReference type="Gene3D" id="3.40.50.300">
    <property type="entry name" value="P-loop containing nucleotide triphosphate hydrolases"/>
    <property type="match status" value="1"/>
</dbReference>
<keyword evidence="9 10" id="KW-0472">Membrane</keyword>
<dbReference type="GO" id="GO:0015421">
    <property type="term" value="F:ABC-type oligopeptide transporter activity"/>
    <property type="evidence" value="ECO:0007669"/>
    <property type="project" value="TreeGrafter"/>
</dbReference>
<keyword evidence="7" id="KW-0067">ATP-binding</keyword>
<dbReference type="InterPro" id="IPR036640">
    <property type="entry name" value="ABC1_TM_sf"/>
</dbReference>
<evidence type="ECO:0000256" key="3">
    <source>
        <dbReference type="ARBA" id="ARBA00022448"/>
    </source>
</evidence>
<evidence type="ECO:0000256" key="7">
    <source>
        <dbReference type="ARBA" id="ARBA00022840"/>
    </source>
</evidence>
<dbReference type="InterPro" id="IPR003593">
    <property type="entry name" value="AAA+_ATPase"/>
</dbReference>
<name>A0A449ARF4_9BACT</name>
<feature type="domain" description="ABC transporter" evidence="11">
    <location>
        <begin position="357"/>
        <end position="592"/>
    </location>
</feature>
<dbReference type="SUPFAM" id="SSF90123">
    <property type="entry name" value="ABC transporter transmembrane region"/>
    <property type="match status" value="1"/>
</dbReference>
<comment type="subcellular location">
    <subcellularLocation>
        <location evidence="1">Cell membrane</location>
        <topology evidence="1">Multi-pass membrane protein</topology>
    </subcellularLocation>
</comment>
<feature type="transmembrane region" description="Helical" evidence="10">
    <location>
        <begin position="12"/>
        <end position="37"/>
    </location>
</feature>
<gene>
    <name evidence="13" type="primary">mldB1_3</name>
    <name evidence="13" type="ORF">NCTC10146_00607</name>
</gene>
<evidence type="ECO:0000256" key="9">
    <source>
        <dbReference type="ARBA" id="ARBA00023136"/>
    </source>
</evidence>
<evidence type="ECO:0000256" key="8">
    <source>
        <dbReference type="ARBA" id="ARBA00022989"/>
    </source>
</evidence>
<feature type="transmembrane region" description="Helical" evidence="10">
    <location>
        <begin position="140"/>
        <end position="167"/>
    </location>
</feature>
<dbReference type="SMART" id="SM00382">
    <property type="entry name" value="AAA"/>
    <property type="match status" value="1"/>
</dbReference>
<keyword evidence="6" id="KW-0547">Nucleotide-binding</keyword>
<evidence type="ECO:0000256" key="1">
    <source>
        <dbReference type="ARBA" id="ARBA00004651"/>
    </source>
</evidence>
<keyword evidence="13" id="KW-0378">Hydrolase</keyword>
<evidence type="ECO:0000256" key="4">
    <source>
        <dbReference type="ARBA" id="ARBA00022475"/>
    </source>
</evidence>
<protein>
    <submittedName>
        <fullName evidence="13">ABC-type multidrug/protein/lipid transport system ATPase component</fullName>
        <ecNumber evidence="13">3.6.3.-</ecNumber>
    </submittedName>
</protein>
<keyword evidence="3" id="KW-0813">Transport</keyword>
<feature type="domain" description="ABC transmembrane type-1" evidence="12">
    <location>
        <begin position="17"/>
        <end position="321"/>
    </location>
</feature>
<organism evidence="13 14">
    <name type="scientific">Mycoplasmopsis canis</name>
    <dbReference type="NCBI Taxonomy" id="29555"/>
    <lineage>
        <taxon>Bacteria</taxon>
        <taxon>Bacillati</taxon>
        <taxon>Mycoplasmatota</taxon>
        <taxon>Mycoplasmoidales</taxon>
        <taxon>Metamycoplasmataceae</taxon>
        <taxon>Mycoplasmopsis</taxon>
    </lineage>
</organism>
<accession>A0A449ARF4</accession>
<feature type="transmembrane region" description="Helical" evidence="10">
    <location>
        <begin position="303"/>
        <end position="320"/>
    </location>
</feature>